<evidence type="ECO:0000256" key="14">
    <source>
        <dbReference type="RuleBase" id="RU003848"/>
    </source>
</evidence>
<comment type="function">
    <text evidence="13">Component of the F(0) channel, it forms part of the peripheral stalk, linking F(1) to F(0).</text>
</comment>
<dbReference type="Gene3D" id="6.10.250.1580">
    <property type="match status" value="1"/>
</dbReference>
<evidence type="ECO:0000256" key="11">
    <source>
        <dbReference type="ARBA" id="ARBA00025198"/>
    </source>
</evidence>
<sequence length="162" mass="18339">MLDFQLSTIIFTIINLLVLYLFLRKFLFGRVNAVLEERAKLIQEQLDAAEQGKAQVQALQDQYEEKLSGAREEAARIVSDAQLRAQRAYDDQVAQAGAESRRIQAEAEARIATQRQEMLRGVRKEVAQLAVLAASQVARKDLDRETDRAMVEEFLSEAGERT</sequence>
<dbReference type="GO" id="GO:0005886">
    <property type="term" value="C:plasma membrane"/>
    <property type="evidence" value="ECO:0007669"/>
    <property type="project" value="UniProtKB-SubCell"/>
</dbReference>
<keyword evidence="4 13" id="KW-0138">CF(0)</keyword>
<keyword evidence="8 13" id="KW-0406">Ion transport</keyword>
<dbReference type="CDD" id="cd06503">
    <property type="entry name" value="ATP-synt_Fo_b"/>
    <property type="match status" value="1"/>
</dbReference>
<keyword evidence="3 13" id="KW-1003">Cell membrane</keyword>
<keyword evidence="7 13" id="KW-1133">Transmembrane helix</keyword>
<keyword evidence="15" id="KW-0175">Coiled coil</keyword>
<keyword evidence="5 13" id="KW-0812">Transmembrane</keyword>
<feature type="coiled-coil region" evidence="15">
    <location>
        <begin position="32"/>
        <end position="73"/>
    </location>
</feature>
<comment type="function">
    <text evidence="11 13">F(1)F(0) ATP synthase produces ATP from ADP in the presence of a proton or sodium gradient. F-type ATPases consist of two structural domains, F(1) containing the extramembraneous catalytic core and F(0) containing the membrane proton channel, linked together by a central stalk and a peripheral stalk. During catalysis, ATP synthesis in the catalytic domain of F(1) is coupled via a rotary mechanism of the central stalk subunits to proton translocation.</text>
</comment>
<organism evidence="16 17">
    <name type="scientific">Candidatus Intestinimonas pullistercoris</name>
    <dbReference type="NCBI Taxonomy" id="2838623"/>
    <lineage>
        <taxon>Bacteria</taxon>
        <taxon>Bacillati</taxon>
        <taxon>Bacillota</taxon>
        <taxon>Clostridia</taxon>
        <taxon>Eubacteriales</taxon>
        <taxon>Intestinimonas</taxon>
    </lineage>
</organism>
<dbReference type="HAMAP" id="MF_01398">
    <property type="entry name" value="ATP_synth_b_bprime"/>
    <property type="match status" value="1"/>
</dbReference>
<dbReference type="NCBIfam" id="TIGR01144">
    <property type="entry name" value="ATP_synt_b"/>
    <property type="match status" value="1"/>
</dbReference>
<comment type="subcellular location">
    <subcellularLocation>
        <location evidence="13">Cell membrane</location>
        <topology evidence="13">Single-pass membrane protein</topology>
    </subcellularLocation>
    <subcellularLocation>
        <location evidence="12">Endomembrane system</location>
        <topology evidence="12">Single-pass membrane protein</topology>
    </subcellularLocation>
</comment>
<evidence type="ECO:0000256" key="7">
    <source>
        <dbReference type="ARBA" id="ARBA00022989"/>
    </source>
</evidence>
<dbReference type="InterPro" id="IPR050059">
    <property type="entry name" value="ATP_synthase_B_chain"/>
</dbReference>
<evidence type="ECO:0000256" key="5">
    <source>
        <dbReference type="ARBA" id="ARBA00022692"/>
    </source>
</evidence>
<evidence type="ECO:0000256" key="13">
    <source>
        <dbReference type="HAMAP-Rule" id="MF_01398"/>
    </source>
</evidence>
<dbReference type="PANTHER" id="PTHR33445">
    <property type="entry name" value="ATP SYNTHASE SUBUNIT B', CHLOROPLASTIC"/>
    <property type="match status" value="1"/>
</dbReference>
<evidence type="ECO:0000256" key="15">
    <source>
        <dbReference type="SAM" id="Coils"/>
    </source>
</evidence>
<reference evidence="16" key="2">
    <citation type="submission" date="2021-04" db="EMBL/GenBank/DDBJ databases">
        <authorList>
            <person name="Gilroy R."/>
        </authorList>
    </citation>
    <scope>NUCLEOTIDE SEQUENCE</scope>
    <source>
        <strain evidence="16">CHK186-1790</strain>
    </source>
</reference>
<feature type="transmembrane region" description="Helical" evidence="13">
    <location>
        <begin position="6"/>
        <end position="23"/>
    </location>
</feature>
<evidence type="ECO:0000256" key="12">
    <source>
        <dbReference type="ARBA" id="ARBA00037847"/>
    </source>
</evidence>
<evidence type="ECO:0000256" key="6">
    <source>
        <dbReference type="ARBA" id="ARBA00022781"/>
    </source>
</evidence>
<evidence type="ECO:0000256" key="9">
    <source>
        <dbReference type="ARBA" id="ARBA00023136"/>
    </source>
</evidence>
<keyword evidence="2 13" id="KW-0813">Transport</keyword>
<evidence type="ECO:0000256" key="3">
    <source>
        <dbReference type="ARBA" id="ARBA00022475"/>
    </source>
</evidence>
<dbReference type="Pfam" id="PF00430">
    <property type="entry name" value="ATP-synt_B"/>
    <property type="match status" value="1"/>
</dbReference>
<dbReference type="InterPro" id="IPR002146">
    <property type="entry name" value="ATP_synth_b/b'su_bac/chlpt"/>
</dbReference>
<dbReference type="PANTHER" id="PTHR33445:SF1">
    <property type="entry name" value="ATP SYNTHASE SUBUNIT B"/>
    <property type="match status" value="1"/>
</dbReference>
<keyword evidence="9 13" id="KW-0472">Membrane</keyword>
<evidence type="ECO:0000256" key="1">
    <source>
        <dbReference type="ARBA" id="ARBA00005513"/>
    </source>
</evidence>
<dbReference type="InterPro" id="IPR028987">
    <property type="entry name" value="ATP_synth_B-like_membr_sf"/>
</dbReference>
<dbReference type="EMBL" id="DWWJ01000008">
    <property type="protein sequence ID" value="HJC40026.1"/>
    <property type="molecule type" value="Genomic_DNA"/>
</dbReference>
<keyword evidence="6 13" id="KW-0375">Hydrogen ion transport</keyword>
<name>A0A9D2NWM1_9FIRM</name>
<dbReference type="SUPFAM" id="SSF81573">
    <property type="entry name" value="F1F0 ATP synthase subunit B, membrane domain"/>
    <property type="match status" value="1"/>
</dbReference>
<dbReference type="GO" id="GO:0045259">
    <property type="term" value="C:proton-transporting ATP synthase complex"/>
    <property type="evidence" value="ECO:0007669"/>
    <property type="project" value="UniProtKB-KW"/>
</dbReference>
<dbReference type="Proteomes" id="UP000823882">
    <property type="component" value="Unassembled WGS sequence"/>
</dbReference>
<accession>A0A9D2NWM1</accession>
<comment type="subunit">
    <text evidence="13">F-type ATPases have 2 components, F(1) - the catalytic core - and F(0) - the membrane proton channel. F(1) has five subunits: alpha(3), beta(3), gamma(1), delta(1), epsilon(1). F(0) has three main subunits: a(1), b(2) and c(10-14). The alpha and beta chains form an alternating ring which encloses part of the gamma chain. F(1) is attached to F(0) by a central stalk formed by the gamma and epsilon chains, while a peripheral stalk is formed by the delta and b chains.</text>
</comment>
<evidence type="ECO:0000256" key="8">
    <source>
        <dbReference type="ARBA" id="ARBA00023065"/>
    </source>
</evidence>
<dbReference type="GO" id="GO:0012505">
    <property type="term" value="C:endomembrane system"/>
    <property type="evidence" value="ECO:0007669"/>
    <property type="project" value="UniProtKB-SubCell"/>
</dbReference>
<proteinExistence type="inferred from homology"/>
<comment type="caution">
    <text evidence="16">The sequence shown here is derived from an EMBL/GenBank/DDBJ whole genome shotgun (WGS) entry which is preliminary data.</text>
</comment>
<reference evidence="16" key="1">
    <citation type="journal article" date="2021" name="PeerJ">
        <title>Extensive microbial diversity within the chicken gut microbiome revealed by metagenomics and culture.</title>
        <authorList>
            <person name="Gilroy R."/>
            <person name="Ravi A."/>
            <person name="Getino M."/>
            <person name="Pursley I."/>
            <person name="Horton D.L."/>
            <person name="Alikhan N.F."/>
            <person name="Baker D."/>
            <person name="Gharbi K."/>
            <person name="Hall N."/>
            <person name="Watson M."/>
            <person name="Adriaenssens E.M."/>
            <person name="Foster-Nyarko E."/>
            <person name="Jarju S."/>
            <person name="Secka A."/>
            <person name="Antonio M."/>
            <person name="Oren A."/>
            <person name="Chaudhuri R.R."/>
            <person name="La Ragione R."/>
            <person name="Hildebrand F."/>
            <person name="Pallen M.J."/>
        </authorList>
    </citation>
    <scope>NUCLEOTIDE SEQUENCE</scope>
    <source>
        <strain evidence="16">CHK186-1790</strain>
    </source>
</reference>
<dbReference type="GO" id="GO:0046961">
    <property type="term" value="F:proton-transporting ATPase activity, rotational mechanism"/>
    <property type="evidence" value="ECO:0007669"/>
    <property type="project" value="TreeGrafter"/>
</dbReference>
<comment type="similarity">
    <text evidence="1 13 14">Belongs to the ATPase B chain family.</text>
</comment>
<evidence type="ECO:0000256" key="2">
    <source>
        <dbReference type="ARBA" id="ARBA00022448"/>
    </source>
</evidence>
<evidence type="ECO:0000313" key="16">
    <source>
        <dbReference type="EMBL" id="HJC40026.1"/>
    </source>
</evidence>
<evidence type="ECO:0000313" key="17">
    <source>
        <dbReference type="Proteomes" id="UP000823882"/>
    </source>
</evidence>
<dbReference type="GO" id="GO:0046933">
    <property type="term" value="F:proton-transporting ATP synthase activity, rotational mechanism"/>
    <property type="evidence" value="ECO:0007669"/>
    <property type="project" value="UniProtKB-UniRule"/>
</dbReference>
<keyword evidence="10 13" id="KW-0066">ATP synthesis</keyword>
<protein>
    <recommendedName>
        <fullName evidence="13">ATP synthase subunit b</fullName>
    </recommendedName>
    <alternativeName>
        <fullName evidence="13">ATP synthase F(0) sector subunit b</fullName>
    </alternativeName>
    <alternativeName>
        <fullName evidence="13">ATPase subunit I</fullName>
    </alternativeName>
    <alternativeName>
        <fullName evidence="13">F-type ATPase subunit b</fullName>
        <shortName evidence="13">F-ATPase subunit b</shortName>
    </alternativeName>
</protein>
<evidence type="ECO:0000256" key="10">
    <source>
        <dbReference type="ARBA" id="ARBA00023310"/>
    </source>
</evidence>
<gene>
    <name evidence="13 16" type="primary">atpF</name>
    <name evidence="16" type="ORF">H9701_00545</name>
</gene>
<evidence type="ECO:0000256" key="4">
    <source>
        <dbReference type="ARBA" id="ARBA00022547"/>
    </source>
</evidence>
<dbReference type="InterPro" id="IPR005864">
    <property type="entry name" value="ATP_synth_F0_bsu_bac"/>
</dbReference>
<dbReference type="AlphaFoldDB" id="A0A9D2NWM1"/>